<feature type="domain" description="FtsX extracellular" evidence="13">
    <location>
        <begin position="60"/>
        <end position="160"/>
    </location>
</feature>
<keyword evidence="8 10" id="KW-0472">Membrane</keyword>
<feature type="domain" description="ABC3 transporter permease C-terminal" evidence="12">
    <location>
        <begin position="182"/>
        <end position="304"/>
    </location>
</feature>
<evidence type="ECO:0000259" key="13">
    <source>
        <dbReference type="Pfam" id="PF18075"/>
    </source>
</evidence>
<dbReference type="GO" id="GO:0051301">
    <property type="term" value="P:cell division"/>
    <property type="evidence" value="ECO:0007669"/>
    <property type="project" value="UniProtKB-KW"/>
</dbReference>
<comment type="subcellular location">
    <subcellularLocation>
        <location evidence="1">Cell membrane</location>
        <topology evidence="1">Multi-pass membrane protein</topology>
    </subcellularLocation>
</comment>
<gene>
    <name evidence="14" type="primary">ftsX_1</name>
    <name evidence="14" type="ORF">CPLFYP93_00479</name>
</gene>
<evidence type="ECO:0000256" key="5">
    <source>
        <dbReference type="ARBA" id="ARBA00022618"/>
    </source>
</evidence>
<dbReference type="InterPro" id="IPR058204">
    <property type="entry name" value="FtsX_firmicutes-type"/>
</dbReference>
<dbReference type="InterPro" id="IPR003838">
    <property type="entry name" value="ABC3_permease_C"/>
</dbReference>
<protein>
    <recommendedName>
        <fullName evidence="3 10">Cell division protein FtsX</fullName>
    </recommendedName>
</protein>
<dbReference type="NCBIfam" id="NF038347">
    <property type="entry name" value="FtsX_Gpos"/>
    <property type="match status" value="1"/>
</dbReference>
<dbReference type="AlphaFoldDB" id="A0A6N2Z6R0"/>
<evidence type="ECO:0000256" key="4">
    <source>
        <dbReference type="ARBA" id="ARBA00022475"/>
    </source>
</evidence>
<evidence type="ECO:0000313" key="14">
    <source>
        <dbReference type="EMBL" id="VYT73847.1"/>
    </source>
</evidence>
<keyword evidence="5 10" id="KW-0132">Cell division</keyword>
<keyword evidence="6 11" id="KW-0812">Transmembrane</keyword>
<dbReference type="InterPro" id="IPR040690">
    <property type="entry name" value="FtsX_ECD"/>
</dbReference>
<evidence type="ECO:0000256" key="8">
    <source>
        <dbReference type="ARBA" id="ARBA00023136"/>
    </source>
</evidence>
<evidence type="ECO:0000256" key="10">
    <source>
        <dbReference type="PIRNR" id="PIRNR003097"/>
    </source>
</evidence>
<evidence type="ECO:0000256" key="11">
    <source>
        <dbReference type="SAM" id="Phobius"/>
    </source>
</evidence>
<accession>A0A6N2Z6R0</accession>
<evidence type="ECO:0000256" key="3">
    <source>
        <dbReference type="ARBA" id="ARBA00021907"/>
    </source>
</evidence>
<comment type="similarity">
    <text evidence="2 10">Belongs to the ABC-4 integral membrane protein family. FtsX subfamily.</text>
</comment>
<evidence type="ECO:0000256" key="9">
    <source>
        <dbReference type="ARBA" id="ARBA00023306"/>
    </source>
</evidence>
<feature type="transmembrane region" description="Helical" evidence="11">
    <location>
        <begin position="274"/>
        <end position="301"/>
    </location>
</feature>
<organism evidence="14">
    <name type="scientific">Clostridium paraputrificum</name>
    <dbReference type="NCBI Taxonomy" id="29363"/>
    <lineage>
        <taxon>Bacteria</taxon>
        <taxon>Bacillati</taxon>
        <taxon>Bacillota</taxon>
        <taxon>Clostridia</taxon>
        <taxon>Eubacteriales</taxon>
        <taxon>Clostridiaceae</taxon>
        <taxon>Clostridium</taxon>
    </lineage>
</organism>
<dbReference type="Pfam" id="PF02687">
    <property type="entry name" value="FtsX"/>
    <property type="match status" value="1"/>
</dbReference>
<feature type="transmembrane region" description="Helical" evidence="11">
    <location>
        <begin position="21"/>
        <end position="46"/>
    </location>
</feature>
<feature type="transmembrane region" description="Helical" evidence="11">
    <location>
        <begin position="179"/>
        <end position="206"/>
    </location>
</feature>
<evidence type="ECO:0000256" key="1">
    <source>
        <dbReference type="ARBA" id="ARBA00004651"/>
    </source>
</evidence>
<keyword evidence="4 10" id="KW-1003">Cell membrane</keyword>
<proteinExistence type="inferred from homology"/>
<dbReference type="PANTHER" id="PTHR47755:SF1">
    <property type="entry name" value="CELL DIVISION PROTEIN FTSX"/>
    <property type="match status" value="1"/>
</dbReference>
<dbReference type="EMBL" id="CACRTV010000014">
    <property type="protein sequence ID" value="VYT73847.1"/>
    <property type="molecule type" value="Genomic_DNA"/>
</dbReference>
<reference evidence="14" key="1">
    <citation type="submission" date="2019-11" db="EMBL/GenBank/DDBJ databases">
        <authorList>
            <person name="Feng L."/>
        </authorList>
    </citation>
    <scope>NUCLEOTIDE SEQUENCE</scope>
    <source>
        <strain evidence="14">CParaputrificumLFYP93</strain>
    </source>
</reference>
<sequence length="307" mass="34076">MMKSWTIKALSKDGLRSIKSNKLLAFAAILTSVISFTLLGIFYSIIDITNDNIIKLQEEVRVVAFLEDDVEESEVLNIKEGIEDISGVESVIYVPSDEGLEAYKRDIVSEEDDDMMRIVEEAIDKGNNPIPDTLEIETENININEEVMNKVLELENVYKVSDGNLITDFLKTMSKYVRIFGIVLILILVISSTILISNVIKVSVFVRKREIGIMKYIGATDNYIRLPFIIEGALIGALGAGISALMVSIVHSLVNTNMSETLVSFIPGFYITPLGNIMIILLPLLFFMGITIGVVGSLISLKKYLIV</sequence>
<name>A0A6N2Z6R0_9CLOT</name>
<dbReference type="PIRSF" id="PIRSF003097">
    <property type="entry name" value="FtsX"/>
    <property type="match status" value="1"/>
</dbReference>
<feature type="transmembrane region" description="Helical" evidence="11">
    <location>
        <begin position="226"/>
        <end position="254"/>
    </location>
</feature>
<evidence type="ECO:0000256" key="7">
    <source>
        <dbReference type="ARBA" id="ARBA00022989"/>
    </source>
</evidence>
<evidence type="ECO:0000256" key="2">
    <source>
        <dbReference type="ARBA" id="ARBA00007379"/>
    </source>
</evidence>
<dbReference type="PANTHER" id="PTHR47755">
    <property type="entry name" value="CELL DIVISION PROTEIN FTSX"/>
    <property type="match status" value="1"/>
</dbReference>
<dbReference type="InterPro" id="IPR004513">
    <property type="entry name" value="FtsX"/>
</dbReference>
<dbReference type="Pfam" id="PF18075">
    <property type="entry name" value="FtsX_ECD"/>
    <property type="match status" value="1"/>
</dbReference>
<dbReference type="GO" id="GO:0005886">
    <property type="term" value="C:plasma membrane"/>
    <property type="evidence" value="ECO:0007669"/>
    <property type="project" value="UniProtKB-SubCell"/>
</dbReference>
<evidence type="ECO:0000256" key="6">
    <source>
        <dbReference type="ARBA" id="ARBA00022692"/>
    </source>
</evidence>
<comment type="function">
    <text evidence="10">Part of the ABC transporter FtsEX involved in asymmetric cellular division facilitating the initiation of sporulation.</text>
</comment>
<keyword evidence="7 11" id="KW-1133">Transmembrane helix</keyword>
<evidence type="ECO:0000259" key="12">
    <source>
        <dbReference type="Pfam" id="PF02687"/>
    </source>
</evidence>
<keyword evidence="9 10" id="KW-0131">Cell cycle</keyword>
<dbReference type="Gene3D" id="3.30.70.3040">
    <property type="match status" value="1"/>
</dbReference>